<dbReference type="GO" id="GO:0005634">
    <property type="term" value="C:nucleus"/>
    <property type="evidence" value="ECO:0007669"/>
    <property type="project" value="UniProtKB-SubCell"/>
</dbReference>
<evidence type="ECO:0000256" key="9">
    <source>
        <dbReference type="PROSITE-ProRule" id="PRU00023"/>
    </source>
</evidence>
<dbReference type="Gene3D" id="1.10.287.1490">
    <property type="match status" value="1"/>
</dbReference>
<dbReference type="InterPro" id="IPR036770">
    <property type="entry name" value="Ankyrin_rpt-contain_sf"/>
</dbReference>
<feature type="coiled-coil region" evidence="10">
    <location>
        <begin position="505"/>
        <end position="574"/>
    </location>
</feature>
<dbReference type="PROSITE" id="PS50297">
    <property type="entry name" value="ANK_REP_REGION"/>
    <property type="match status" value="4"/>
</dbReference>
<keyword evidence="8" id="KW-0539">Nucleus</keyword>
<evidence type="ECO:0000313" key="11">
    <source>
        <dbReference type="EMBL" id="NXH38409.1"/>
    </source>
</evidence>
<evidence type="ECO:0000313" key="12">
    <source>
        <dbReference type="Proteomes" id="UP000523279"/>
    </source>
</evidence>
<evidence type="ECO:0000256" key="1">
    <source>
        <dbReference type="ARBA" id="ARBA00004123"/>
    </source>
</evidence>
<evidence type="ECO:0000256" key="6">
    <source>
        <dbReference type="ARBA" id="ARBA00023054"/>
    </source>
</evidence>
<dbReference type="GO" id="GO:0003779">
    <property type="term" value="F:actin binding"/>
    <property type="evidence" value="ECO:0007669"/>
    <property type="project" value="InterPro"/>
</dbReference>
<sequence>DWNKYDDRLMKAAERGDVEKVSSILAKKGVSPTKLDVEGRSAFHVVASKGNLDCLNTILVHGVDITATDAAGGNALHLAAKYGHALCLQKLLQYNCPTENVDLQGRTALHDAAMSDCSASIQLLCDHGAAVNSKDGDGRTPLVLATQMCRPAVCQLLIDRGADVNARDKQSRTALMLGCEYGCKDAVEVLLRNGADVGLTDGLGHDCAYYARIGDNIDILALIKAALEDSGRGRRNLHHLPLGAVVSLLLGLQELFWRAAVATKLENQGLKDRMREVQEEQRMLLDRISGLQLQLSEEQMFADDLETEKDELKKILTTKEKQQEESLRTIEALKAKLKYYEGDSAGSGGNFGNRKEDLLLKQGQAFAVESQSCELLFFVPISLQSRSMLRPLELSLPTQSPSSEKETLKKELESLRSCFGAAKEEISRLQRELALKGSECKALAAECERSKAESDSQVRQLEDALKDVQKRMFDSEGKVKQMQSHFLALKEHLANEVASGSTKATEELKEQLQEMKTKYEGASAEVGKLRNQIKQNELLVAEFQRDEGRLVEENKRLQKELVKLETERDQRGRDVTELEGQLRDTAAKLARSVSAESFENMKSLLSNEVGEKARRLAEVEGEREKLQAEVVLLQRESESQRAQLAQCVKAEEHEQMRSGFEQRKEELGKAISELSQKNETLQKELERLQADNKVLKQQVQMLKTEIKSQNVPLKIHEELKKANDLAVGDLTKKLFEITKKYNESKAEAEKLLAEKNSLNENISHFQAVYLSPEQHKKEVEALKSNGIELEKQLAELQKKYDEEQVKVGKLVSENTGLRDTLRDQYVLATTHEEVKTVLNSTLEKTNGELSDLKGKIGEIKQEFLRVNEENGALKNKVKLLQNQLKTEYISLKDHESTVNTLNKSVQELQESNAAVRAEHKRGQDEILQLHAEIEAQKKELDTIQECIESKYAPVASFEDREQSFEATVRELRAQLQEQEQRCRASEEEARRCREESEQLRSGVVSIQKDLQHNSVLAEKSHQLEQLCASSMEQLNQQLRALLGKFGGQQGQQEGALAQQPPAGQVEALREALGRTVQELQEALSRKEERYSKEMLRVGELQQQLAELKESSVPLVEYTQLKEGLEGEITAVKCSLREQEAETRAKSEEVLRLQAELQQSQRALAELQGQEVVAMAEYSSMKGALEAQVSSMAGHLASMSQKYEQACEEALQARRSELSLKDEKELLQLRSCSIEQEIKDQKERCDKSLTTIIDLQKRIQESAKQVEAKDNKITELLNDVERLKQALNGLSQLTYTTGIPSKRHNQQVELLQSQVKTLQQQLADAKRQHQEVISVYRTHLLSAVQGHMDEDVQAALLQIIRMRQGLVC</sequence>
<comment type="subcellular location">
    <subcellularLocation>
        <location evidence="2">Cytoplasm</location>
        <location evidence="2">Cytoskeleton</location>
    </subcellularLocation>
    <subcellularLocation>
        <location evidence="1">Nucleus</location>
    </subcellularLocation>
</comment>
<feature type="coiled-coil region" evidence="10">
    <location>
        <begin position="609"/>
        <end position="705"/>
    </location>
</feature>
<evidence type="ECO:0000256" key="3">
    <source>
        <dbReference type="ARBA" id="ARBA00022490"/>
    </source>
</evidence>
<gene>
    <name evidence="11" type="primary">Uaca</name>
    <name evidence="11" type="ORF">DICEXI_R06891</name>
</gene>
<evidence type="ECO:0000256" key="5">
    <source>
        <dbReference type="ARBA" id="ARBA00023043"/>
    </source>
</evidence>
<dbReference type="PROSITE" id="PS50088">
    <property type="entry name" value="ANK_REPEAT"/>
    <property type="match status" value="4"/>
</dbReference>
<comment type="caution">
    <text evidence="11">The sequence shown here is derived from an EMBL/GenBank/DDBJ whole genome shotgun (WGS) entry which is preliminary data.</text>
</comment>
<keyword evidence="4" id="KW-0677">Repeat</keyword>
<dbReference type="InterPro" id="IPR042420">
    <property type="entry name" value="RAI14/UACA"/>
</dbReference>
<dbReference type="SMART" id="SM00248">
    <property type="entry name" value="ANK"/>
    <property type="match status" value="6"/>
</dbReference>
<feature type="coiled-coil region" evidence="10">
    <location>
        <begin position="842"/>
        <end position="995"/>
    </location>
</feature>
<evidence type="ECO:0000256" key="10">
    <source>
        <dbReference type="SAM" id="Coils"/>
    </source>
</evidence>
<dbReference type="Gene3D" id="1.25.40.20">
    <property type="entry name" value="Ankyrin repeat-containing domain"/>
    <property type="match status" value="2"/>
</dbReference>
<evidence type="ECO:0000256" key="2">
    <source>
        <dbReference type="ARBA" id="ARBA00004245"/>
    </source>
</evidence>
<accession>A0A7K9JJK4</accession>
<evidence type="ECO:0000256" key="7">
    <source>
        <dbReference type="ARBA" id="ARBA00023212"/>
    </source>
</evidence>
<feature type="repeat" description="ANK" evidence="9">
    <location>
        <begin position="137"/>
        <end position="169"/>
    </location>
</feature>
<feature type="repeat" description="ANK" evidence="9">
    <location>
        <begin position="104"/>
        <end position="136"/>
    </location>
</feature>
<dbReference type="PANTHER" id="PTHR24129">
    <property type="entry name" value="ANKYCORBIN"/>
    <property type="match status" value="1"/>
</dbReference>
<organism evidence="11 12">
    <name type="scientific">Dicaeum eximium</name>
    <dbReference type="NCBI Taxonomy" id="667154"/>
    <lineage>
        <taxon>Eukaryota</taxon>
        <taxon>Metazoa</taxon>
        <taxon>Chordata</taxon>
        <taxon>Craniata</taxon>
        <taxon>Vertebrata</taxon>
        <taxon>Euteleostomi</taxon>
        <taxon>Archelosauria</taxon>
        <taxon>Archosauria</taxon>
        <taxon>Dinosauria</taxon>
        <taxon>Saurischia</taxon>
        <taxon>Theropoda</taxon>
        <taxon>Coelurosauria</taxon>
        <taxon>Aves</taxon>
        <taxon>Neognathae</taxon>
        <taxon>Neoaves</taxon>
        <taxon>Telluraves</taxon>
        <taxon>Australaves</taxon>
        <taxon>Passeriformes</taxon>
        <taxon>Passeroidea</taxon>
        <taxon>Dicaeidae</taxon>
        <taxon>Dicaeum</taxon>
    </lineage>
</organism>
<evidence type="ECO:0000256" key="8">
    <source>
        <dbReference type="ARBA" id="ARBA00023242"/>
    </source>
</evidence>
<dbReference type="PANTHER" id="PTHR24129:SF1">
    <property type="entry name" value="UVEAL AUTOANTIGEN WITH COILED-COIL DOMAINS AND ANKYRIN REPEATS"/>
    <property type="match status" value="1"/>
</dbReference>
<feature type="non-terminal residue" evidence="11">
    <location>
        <position position="1"/>
    </location>
</feature>
<dbReference type="EMBL" id="VWZP01000844">
    <property type="protein sequence ID" value="NXH38409.1"/>
    <property type="molecule type" value="Genomic_DNA"/>
</dbReference>
<feature type="coiled-coil region" evidence="10">
    <location>
        <begin position="734"/>
        <end position="813"/>
    </location>
</feature>
<evidence type="ECO:0000256" key="4">
    <source>
        <dbReference type="ARBA" id="ARBA00022737"/>
    </source>
</evidence>
<dbReference type="Pfam" id="PF13637">
    <property type="entry name" value="Ank_4"/>
    <property type="match status" value="1"/>
</dbReference>
<protein>
    <submittedName>
        <fullName evidence="11">UACA protein</fullName>
    </submittedName>
</protein>
<reference evidence="11 12" key="1">
    <citation type="submission" date="2019-09" db="EMBL/GenBank/DDBJ databases">
        <title>Bird 10,000 Genomes (B10K) Project - Family phase.</title>
        <authorList>
            <person name="Zhang G."/>
        </authorList>
    </citation>
    <scope>NUCLEOTIDE SEQUENCE [LARGE SCALE GENOMIC DNA]</scope>
    <source>
        <strain evidence="11">B10K-DU-001-34</strain>
        <tissue evidence="11">Muscle</tissue>
    </source>
</reference>
<feature type="coiled-coil region" evidence="10">
    <location>
        <begin position="1065"/>
        <end position="1169"/>
    </location>
</feature>
<keyword evidence="12" id="KW-1185">Reference proteome</keyword>
<feature type="coiled-coil region" evidence="10">
    <location>
        <begin position="1251"/>
        <end position="1334"/>
    </location>
</feature>
<dbReference type="Pfam" id="PF00023">
    <property type="entry name" value="Ank"/>
    <property type="match status" value="2"/>
</dbReference>
<feature type="coiled-coil region" evidence="10">
    <location>
        <begin position="405"/>
        <end position="478"/>
    </location>
</feature>
<keyword evidence="7" id="KW-0206">Cytoskeleton</keyword>
<keyword evidence="6 10" id="KW-0175">Coiled coil</keyword>
<dbReference type="PRINTS" id="PR01415">
    <property type="entry name" value="ANKYRIN"/>
</dbReference>
<feature type="coiled-coil region" evidence="10">
    <location>
        <begin position="260"/>
        <end position="325"/>
    </location>
</feature>
<keyword evidence="5 9" id="KW-0040">ANK repeat</keyword>
<dbReference type="GO" id="GO:0005829">
    <property type="term" value="C:cytosol"/>
    <property type="evidence" value="ECO:0007669"/>
    <property type="project" value="UniProtKB-ARBA"/>
</dbReference>
<dbReference type="Pfam" id="PF12796">
    <property type="entry name" value="Ank_2"/>
    <property type="match status" value="1"/>
</dbReference>
<proteinExistence type="predicted"/>
<feature type="repeat" description="ANK" evidence="9">
    <location>
        <begin position="38"/>
        <end position="70"/>
    </location>
</feature>
<feature type="non-terminal residue" evidence="11">
    <location>
        <position position="1367"/>
    </location>
</feature>
<dbReference type="SUPFAM" id="SSF48403">
    <property type="entry name" value="Ankyrin repeat"/>
    <property type="match status" value="1"/>
</dbReference>
<name>A0A7K9JJK4_9PASE</name>
<dbReference type="GO" id="GO:0005856">
    <property type="term" value="C:cytoskeleton"/>
    <property type="evidence" value="ECO:0007669"/>
    <property type="project" value="UniProtKB-SubCell"/>
</dbReference>
<feature type="repeat" description="ANK" evidence="9">
    <location>
        <begin position="170"/>
        <end position="202"/>
    </location>
</feature>
<dbReference type="FunFam" id="1.25.40.20:FF:000083">
    <property type="entry name" value="Uveal autoantigen with coiled-coil domains and ankyrin repeats"/>
    <property type="match status" value="1"/>
</dbReference>
<dbReference type="Proteomes" id="UP000523279">
    <property type="component" value="Unassembled WGS sequence"/>
</dbReference>
<keyword evidence="3" id="KW-0963">Cytoplasm</keyword>
<dbReference type="InterPro" id="IPR002110">
    <property type="entry name" value="Ankyrin_rpt"/>
</dbReference>